<reference evidence="4" key="1">
    <citation type="submission" date="2016-06" db="UniProtKB">
        <authorList>
            <consortium name="WormBaseParasite"/>
        </authorList>
    </citation>
    <scope>IDENTIFICATION</scope>
</reference>
<evidence type="ECO:0000313" key="4">
    <source>
        <dbReference type="WBParaSite" id="SSLN_0000536901-mRNA-1"/>
    </source>
</evidence>
<proteinExistence type="predicted"/>
<dbReference type="WBParaSite" id="SSLN_0000536901-mRNA-1">
    <property type="protein sequence ID" value="SSLN_0000536901-mRNA-1"/>
    <property type="gene ID" value="SSLN_0000536901"/>
</dbReference>
<evidence type="ECO:0000313" key="3">
    <source>
        <dbReference type="Proteomes" id="UP000275846"/>
    </source>
</evidence>
<dbReference type="EMBL" id="UYSU01033158">
    <property type="protein sequence ID" value="VDL91591.1"/>
    <property type="molecule type" value="Genomic_DNA"/>
</dbReference>
<dbReference type="AlphaFoldDB" id="A0A183SLV8"/>
<keyword evidence="3" id="KW-1185">Reference proteome</keyword>
<evidence type="ECO:0000256" key="1">
    <source>
        <dbReference type="SAM" id="MobiDB-lite"/>
    </source>
</evidence>
<feature type="region of interest" description="Disordered" evidence="1">
    <location>
        <begin position="1"/>
        <end position="22"/>
    </location>
</feature>
<dbReference type="Proteomes" id="UP000275846">
    <property type="component" value="Unassembled WGS sequence"/>
</dbReference>
<organism evidence="4">
    <name type="scientific">Schistocephalus solidus</name>
    <name type="common">Tapeworm</name>
    <dbReference type="NCBI Taxonomy" id="70667"/>
    <lineage>
        <taxon>Eukaryota</taxon>
        <taxon>Metazoa</taxon>
        <taxon>Spiralia</taxon>
        <taxon>Lophotrochozoa</taxon>
        <taxon>Platyhelminthes</taxon>
        <taxon>Cestoda</taxon>
        <taxon>Eucestoda</taxon>
        <taxon>Diphyllobothriidea</taxon>
        <taxon>Diphyllobothriidae</taxon>
        <taxon>Schistocephalus</taxon>
    </lineage>
</organism>
<accession>A0A183SLV8</accession>
<reference evidence="2 3" key="2">
    <citation type="submission" date="2018-11" db="EMBL/GenBank/DDBJ databases">
        <authorList>
            <consortium name="Pathogen Informatics"/>
        </authorList>
    </citation>
    <scope>NUCLEOTIDE SEQUENCE [LARGE SCALE GENOMIC DNA]</scope>
    <source>
        <strain evidence="2 3">NST_G2</strain>
    </source>
</reference>
<gene>
    <name evidence="2" type="ORF">SSLN_LOCUS5206</name>
</gene>
<sequence length="86" mass="9097">MRIATSSVGYFEDGNSKTASEARHTGVCTVTPAALDPVSPTWSLGAVVKEAITSHADYIVDAFRKLQMSPAPLTSVNELKVLFDAG</sequence>
<protein>
    <submittedName>
        <fullName evidence="4">Oxidoreductase</fullName>
    </submittedName>
</protein>
<name>A0A183SLV8_SCHSO</name>
<evidence type="ECO:0000313" key="2">
    <source>
        <dbReference type="EMBL" id="VDL91591.1"/>
    </source>
</evidence>